<sequence length="789" mass="82924">MNPQTRPITGQTGDGVVKQPSLGSWTDSGIQSMEQQTGHTGITLAGSARQLGNTPKADPEKLECNGSQEKEQQPKTCTEGPDTETVDSTSPYRALKATMGNIQKGLNQISRWSTEANEEIDITFNTHEGKSDVDLTKVFKNLKLIIPMAVQLMESGPGLQNDFPFYKIMNRDTANGDRMDQPRVATQRNTVSGKTEPSQADQTTLNHKLLQNRGSASIKSLSLASHTSAETQVKAETKPLQAVTNVQAPSLIVMPKTPYPDARVVSQPEDSQDAQIINQFTQLIFTEAAHSTTNSSAAAMVPPTTPVSQSRVLTINQIPHHLNNNKFLPNFNGIDEADQNCLYNGSPSAAATAVNPLQIIINEHTQQNSSASTEGPLQNSSASTKGPLQNSRASTKDPLQNSSVLQNSSASTEGPLQNSSVSTKGPLQNSSASTEGPLQNSSISTEGPLQNSRDSTKDPLQNSSVLQNSSASTEGPLQNSSASTKGPLQISSISSEGPLQNSSASTKGPLQNSSASTKGPLQNSSVSTKAPLQNIRASTKDPLQNSSVLQNSSASTEGPLQNSSVSSEGPLQNSSASIEGPLQNSSVSSESPLQDSSGSIEGPLQNSIISTKGPLQNSSVSSEGPLQNSIVSIEGPLQDSIVSTKGPLQNSIISTKGPLQNSSVSTKGPLQNSRASTKDPLQNSSVLQNSSTSTEGPLQNSSVSTKGPLQNSSVSTKGPLQNSSPSTEGPLQNSSGKGYPANRTRQAVSSISIRFCPFHTQWALLSGIIIHSELASGLGLILMLLPLTM</sequence>
<dbReference type="EMBL" id="OV696690">
    <property type="protein sequence ID" value="CAH1265232.1"/>
    <property type="molecule type" value="Genomic_DNA"/>
</dbReference>
<reference evidence="2" key="1">
    <citation type="submission" date="2022-01" db="EMBL/GenBank/DDBJ databases">
        <authorList>
            <person name="Braso-Vives M."/>
        </authorList>
    </citation>
    <scope>NUCLEOTIDE SEQUENCE</scope>
</reference>
<organism evidence="2 3">
    <name type="scientific">Branchiostoma lanceolatum</name>
    <name type="common">Common lancelet</name>
    <name type="synonym">Amphioxus lanceolatum</name>
    <dbReference type="NCBI Taxonomy" id="7740"/>
    <lineage>
        <taxon>Eukaryota</taxon>
        <taxon>Metazoa</taxon>
        <taxon>Chordata</taxon>
        <taxon>Cephalochordata</taxon>
        <taxon>Leptocardii</taxon>
        <taxon>Amphioxiformes</taxon>
        <taxon>Branchiostomatidae</taxon>
        <taxon>Branchiostoma</taxon>
    </lineage>
</organism>
<feature type="region of interest" description="Disordered" evidence="1">
    <location>
        <begin position="1"/>
        <end position="88"/>
    </location>
</feature>
<gene>
    <name evidence="2" type="primary">MAP6</name>
    <name evidence="2" type="ORF">BLAG_LOCUS19285</name>
</gene>
<evidence type="ECO:0000256" key="1">
    <source>
        <dbReference type="SAM" id="MobiDB-lite"/>
    </source>
</evidence>
<dbReference type="AlphaFoldDB" id="A0A8J9ZZM2"/>
<evidence type="ECO:0000313" key="2">
    <source>
        <dbReference type="EMBL" id="CAH1265232.1"/>
    </source>
</evidence>
<name>A0A8J9ZZM2_BRALA</name>
<feature type="region of interest" description="Disordered" evidence="1">
    <location>
        <begin position="648"/>
        <end position="743"/>
    </location>
</feature>
<feature type="compositionally biased region" description="Polar residues" evidence="1">
    <location>
        <begin position="21"/>
        <end position="40"/>
    </location>
</feature>
<feature type="region of interest" description="Disordered" evidence="1">
    <location>
        <begin position="366"/>
        <end position="627"/>
    </location>
</feature>
<evidence type="ECO:0000313" key="3">
    <source>
        <dbReference type="Proteomes" id="UP000838412"/>
    </source>
</evidence>
<dbReference type="Proteomes" id="UP000838412">
    <property type="component" value="Chromosome 5"/>
</dbReference>
<protein>
    <submittedName>
        <fullName evidence="2">MAP6 protein</fullName>
    </submittedName>
</protein>
<dbReference type="OrthoDB" id="8962799at2759"/>
<proteinExistence type="predicted"/>
<feature type="compositionally biased region" description="Polar residues" evidence="1">
    <location>
        <begin position="1"/>
        <end position="11"/>
    </location>
</feature>
<feature type="compositionally biased region" description="Polar residues" evidence="1">
    <location>
        <begin position="648"/>
        <end position="736"/>
    </location>
</feature>
<accession>A0A8J9ZZM2</accession>
<feature type="compositionally biased region" description="Basic and acidic residues" evidence="1">
    <location>
        <begin position="57"/>
        <end position="73"/>
    </location>
</feature>
<keyword evidence="3" id="KW-1185">Reference proteome</keyword>